<gene>
    <name evidence="2" type="ORF">GCM10025772_13940</name>
</gene>
<feature type="signal peptide" evidence="1">
    <location>
        <begin position="1"/>
        <end position="20"/>
    </location>
</feature>
<evidence type="ECO:0000313" key="2">
    <source>
        <dbReference type="EMBL" id="GAA5190078.1"/>
    </source>
</evidence>
<accession>A0ABP9S144</accession>
<dbReference type="Proteomes" id="UP001501600">
    <property type="component" value="Unassembled WGS sequence"/>
</dbReference>
<comment type="caution">
    <text evidence="2">The sequence shown here is derived from an EMBL/GenBank/DDBJ whole genome shotgun (WGS) entry which is preliminary data.</text>
</comment>
<keyword evidence="1" id="KW-0732">Signal</keyword>
<feature type="chain" id="PRO_5047320106" evidence="1">
    <location>
        <begin position="21"/>
        <end position="267"/>
    </location>
</feature>
<proteinExistence type="predicted"/>
<protein>
    <submittedName>
        <fullName evidence="2">Uncharacterized protein</fullName>
    </submittedName>
</protein>
<dbReference type="Gene3D" id="2.40.160.10">
    <property type="entry name" value="Porin"/>
    <property type="match status" value="1"/>
</dbReference>
<evidence type="ECO:0000313" key="3">
    <source>
        <dbReference type="Proteomes" id="UP001501600"/>
    </source>
</evidence>
<keyword evidence="3" id="KW-1185">Reference proteome</keyword>
<sequence length="267" mass="30397">MKRILLGALVGAGTLLPALAQGEFQHEASAAVGSKGDGFGDGFWRIRYDYAFSPIKVGNQPYALARYLSPASSVRASYSEMDDFDSFSVGGTYQSPSGWFGLFNYTRNQLEQLDQDEYEGGIGYYLTDTTTLTATYGRYERDYFATESEFNRYGLSLRHYFPLQTTQGLDTEFGYTRVDDDHRFPDGRYQVDGNLYYARADWYITQSWFIGARYGYSDIGDDDDSWIVQTGYWWQIGRVFSLQALVGHEFNTFDDDLTLGLGFTARF</sequence>
<dbReference type="SUPFAM" id="SSF56935">
    <property type="entry name" value="Porins"/>
    <property type="match status" value="1"/>
</dbReference>
<dbReference type="InterPro" id="IPR023614">
    <property type="entry name" value="Porin_dom_sf"/>
</dbReference>
<organism evidence="2 3">
    <name type="scientific">Ferrimonas gelatinilytica</name>
    <dbReference type="NCBI Taxonomy" id="1255257"/>
    <lineage>
        <taxon>Bacteria</taxon>
        <taxon>Pseudomonadati</taxon>
        <taxon>Pseudomonadota</taxon>
        <taxon>Gammaproteobacteria</taxon>
        <taxon>Alteromonadales</taxon>
        <taxon>Ferrimonadaceae</taxon>
        <taxon>Ferrimonas</taxon>
    </lineage>
</organism>
<evidence type="ECO:0000256" key="1">
    <source>
        <dbReference type="SAM" id="SignalP"/>
    </source>
</evidence>
<dbReference type="RefSeq" id="WP_345316325.1">
    <property type="nucleotide sequence ID" value="NZ_BAABLF010000007.1"/>
</dbReference>
<name>A0ABP9S144_9GAMM</name>
<dbReference type="EMBL" id="BAABLF010000007">
    <property type="protein sequence ID" value="GAA5190078.1"/>
    <property type="molecule type" value="Genomic_DNA"/>
</dbReference>
<dbReference type="InterPro" id="IPR031593">
    <property type="entry name" value="Porin_7"/>
</dbReference>
<reference evidence="3" key="1">
    <citation type="journal article" date="2019" name="Int. J. Syst. Evol. Microbiol.">
        <title>The Global Catalogue of Microorganisms (GCM) 10K type strain sequencing project: providing services to taxonomists for standard genome sequencing and annotation.</title>
        <authorList>
            <consortium name="The Broad Institute Genomics Platform"/>
            <consortium name="The Broad Institute Genome Sequencing Center for Infectious Disease"/>
            <person name="Wu L."/>
            <person name="Ma J."/>
        </authorList>
    </citation>
    <scope>NUCLEOTIDE SEQUENCE [LARGE SCALE GENOMIC DNA]</scope>
    <source>
        <strain evidence="3">JCM 18720</strain>
    </source>
</reference>
<dbReference type="Pfam" id="PF16956">
    <property type="entry name" value="Porin_7"/>
    <property type="match status" value="1"/>
</dbReference>